<feature type="signal peptide" evidence="3">
    <location>
        <begin position="1"/>
        <end position="22"/>
    </location>
</feature>
<dbReference type="GeneID" id="96005924"/>
<dbReference type="PANTHER" id="PTHR38121:SF2">
    <property type="entry name" value="ACYLTRANSFERASE 3 DOMAIN-CONTAINING PROTEIN"/>
    <property type="match status" value="1"/>
</dbReference>
<keyword evidence="3" id="KW-0732">Signal</keyword>
<feature type="transmembrane region" description="Helical" evidence="2">
    <location>
        <begin position="369"/>
        <end position="389"/>
    </location>
</feature>
<feature type="transmembrane region" description="Helical" evidence="2">
    <location>
        <begin position="837"/>
        <end position="857"/>
    </location>
</feature>
<feature type="transmembrane region" description="Helical" evidence="2">
    <location>
        <begin position="654"/>
        <end position="672"/>
    </location>
</feature>
<keyword evidence="2" id="KW-0472">Membrane</keyword>
<evidence type="ECO:0000256" key="2">
    <source>
        <dbReference type="SAM" id="Phobius"/>
    </source>
</evidence>
<organism evidence="5 6">
    <name type="scientific">Cladosporium halotolerans</name>
    <dbReference type="NCBI Taxonomy" id="1052096"/>
    <lineage>
        <taxon>Eukaryota</taxon>
        <taxon>Fungi</taxon>
        <taxon>Dikarya</taxon>
        <taxon>Ascomycota</taxon>
        <taxon>Pezizomycotina</taxon>
        <taxon>Dothideomycetes</taxon>
        <taxon>Dothideomycetidae</taxon>
        <taxon>Cladosporiales</taxon>
        <taxon>Cladosporiaceae</taxon>
        <taxon>Cladosporium</taxon>
    </lineage>
</organism>
<feature type="region of interest" description="Disordered" evidence="1">
    <location>
        <begin position="484"/>
        <end position="506"/>
    </location>
</feature>
<name>A0AB34KPH3_9PEZI</name>
<evidence type="ECO:0000259" key="4">
    <source>
        <dbReference type="PROSITE" id="PS51762"/>
    </source>
</evidence>
<dbReference type="AlphaFoldDB" id="A0AB34KPH3"/>
<feature type="transmembrane region" description="Helical" evidence="2">
    <location>
        <begin position="764"/>
        <end position="785"/>
    </location>
</feature>
<evidence type="ECO:0000313" key="5">
    <source>
        <dbReference type="EMBL" id="KAL1586708.1"/>
    </source>
</evidence>
<feature type="compositionally biased region" description="Polar residues" evidence="1">
    <location>
        <begin position="27"/>
        <end position="38"/>
    </location>
</feature>
<dbReference type="InterPro" id="IPR000757">
    <property type="entry name" value="Beta-glucanase-like"/>
</dbReference>
<feature type="chain" id="PRO_5044243153" description="GH16 domain-containing protein" evidence="3">
    <location>
        <begin position="23"/>
        <end position="1043"/>
    </location>
</feature>
<feature type="region of interest" description="Disordered" evidence="1">
    <location>
        <begin position="1024"/>
        <end position="1043"/>
    </location>
</feature>
<dbReference type="Proteomes" id="UP000803884">
    <property type="component" value="Unassembled WGS sequence"/>
</dbReference>
<feature type="transmembrane region" description="Helical" evidence="2">
    <location>
        <begin position="932"/>
        <end position="959"/>
    </location>
</feature>
<feature type="compositionally biased region" description="Polar residues" evidence="1">
    <location>
        <begin position="1030"/>
        <end position="1043"/>
    </location>
</feature>
<feature type="transmembrane region" description="Helical" evidence="2">
    <location>
        <begin position="602"/>
        <end position="621"/>
    </location>
</feature>
<keyword evidence="2" id="KW-1133">Transmembrane helix</keyword>
<gene>
    <name evidence="5" type="ORF">WHR41_04480</name>
</gene>
<keyword evidence="6" id="KW-1185">Reference proteome</keyword>
<dbReference type="PROSITE" id="PS51762">
    <property type="entry name" value="GH16_2"/>
    <property type="match status" value="1"/>
</dbReference>
<dbReference type="InterPro" id="IPR013320">
    <property type="entry name" value="ConA-like_dom_sf"/>
</dbReference>
<dbReference type="GO" id="GO:0005975">
    <property type="term" value="P:carbohydrate metabolic process"/>
    <property type="evidence" value="ECO:0007669"/>
    <property type="project" value="InterPro"/>
</dbReference>
<evidence type="ECO:0000256" key="3">
    <source>
        <dbReference type="SAM" id="SignalP"/>
    </source>
</evidence>
<comment type="caution">
    <text evidence="5">The sequence shown here is derived from an EMBL/GenBank/DDBJ whole genome shotgun (WGS) entry which is preliminary data.</text>
</comment>
<dbReference type="CDD" id="cd00413">
    <property type="entry name" value="Glyco_hydrolase_16"/>
    <property type="match status" value="1"/>
</dbReference>
<proteinExistence type="predicted"/>
<dbReference type="EMBL" id="JAAQHG020000013">
    <property type="protein sequence ID" value="KAL1586708.1"/>
    <property type="molecule type" value="Genomic_DNA"/>
</dbReference>
<reference evidence="5 6" key="1">
    <citation type="journal article" date="2020" name="Microbiol. Resour. Announc.">
        <title>Draft Genome Sequence of a Cladosporium Species Isolated from the Mesophotic Ascidian Didemnum maculosum.</title>
        <authorList>
            <person name="Gioti A."/>
            <person name="Siaperas R."/>
            <person name="Nikolaivits E."/>
            <person name="Le Goff G."/>
            <person name="Ouazzani J."/>
            <person name="Kotoulas G."/>
            <person name="Topakas E."/>
        </authorList>
    </citation>
    <scope>NUCLEOTIDE SEQUENCE [LARGE SCALE GENOMIC DNA]</scope>
    <source>
        <strain evidence="5 6">TM138-S3</strain>
    </source>
</reference>
<feature type="region of interest" description="Disordered" evidence="1">
    <location>
        <begin position="417"/>
        <end position="444"/>
    </location>
</feature>
<feature type="transmembrane region" description="Helical" evidence="2">
    <location>
        <begin position="693"/>
        <end position="714"/>
    </location>
</feature>
<evidence type="ECO:0000313" key="6">
    <source>
        <dbReference type="Proteomes" id="UP000803884"/>
    </source>
</evidence>
<feature type="transmembrane region" description="Helical" evidence="2">
    <location>
        <begin position="805"/>
        <end position="825"/>
    </location>
</feature>
<accession>A0AB34KPH3</accession>
<feature type="transmembrane region" description="Helical" evidence="2">
    <location>
        <begin position="734"/>
        <end position="752"/>
    </location>
</feature>
<feature type="transmembrane region" description="Helical" evidence="2">
    <location>
        <begin position="965"/>
        <end position="990"/>
    </location>
</feature>
<sequence length="1043" mass="116088">MTPSWLPLVVLIYAGLFGLAHGQNETDTGQLLESSDNNADNEDGLNGATGSGEAEDIASSVVPADCHCGFLDPVTGRSYTDSLIVYFNETGELGDAFNVSSYEHPYEKGWGIYFREGALESNVYYENGSTWNLSPGWLNLNVSARTSDHLVSGAEIETKRQDMLYGTFRTFLRSAAPYAGGGSALSMRLLHNDSISAELDLLSMDDSGNTAKFAATTNGQIPLSENTVNYTTLQGPDYNQSPWDFWEYRMDWNEENIEWFSGVNKTRAMPAANWTVPVSFSLKHWSLGLPNWMQGPPLNDSGAAVGWMRLFFNSSVSSSDERPLNCSTEHYCSTEDETLRVSTPFTAAMEVKPGDLLEIDEDVESRSTVAIALAIASVVVTSALIILGLSKKAISKKPAARPPLKSHQSDVELGQVQTTGYQSRGPFKRSSNDMRRPMPDKHQSMISQNPLLEQTDSQAGSSVHLGGFATPFESRDTLQYSMHDRRDSVKSPFGPVDSITPTSSDRVYSSQAGWEEEQHHLRHRVLPASEGLDTGSSRALPNDSKVESVVATGSALPAENNAGLAGAVPGANEALKLSDPMAASAKPVAAGQIPQQRTRVDYLAGLVALCSLLVASTHFVLTYAPSTVMEYIDQHYTSEYWARRTIEPFFFNNIWTGLFFTTSTRFLTTGYLRKGDLKFIAEKTVCRTPRFMIPIVSVILLEYFLMDVGAVTYLEYLPSITWSPWPMTSVYPNFGWFINETLQLIYLIPNAAPQLTWNYCTGVLWTIPVQLQNSWLVLLGVVVIMEIKTPWKRFSYYAFCIVNHWYALSWGSYFWCGLLLADLDITFKYRKYIQSRAYVLYPLIILACIMVFCSLGNDLLSVWTGYSFSTNEKGIHPEITTGLRIRVTPSHGYPEYTQPKLNGLVGCVGAQFIVEISVWAQKFLTTKPFLFLFPHVFTIYLIHGLVFWSIGSLACVYFASIGLEYWVNILLVALISFSTLFLILPVVTPVMEMLGKEMTRNIWLSASEEPVAWKPTSWPLEKEEVEAGFSDSTSPRRNVNLES</sequence>
<feature type="region of interest" description="Disordered" evidence="1">
    <location>
        <begin position="27"/>
        <end position="53"/>
    </location>
</feature>
<dbReference type="SUPFAM" id="SSF49899">
    <property type="entry name" value="Concanavalin A-like lectins/glucanases"/>
    <property type="match status" value="1"/>
</dbReference>
<protein>
    <recommendedName>
        <fullName evidence="4">GH16 domain-containing protein</fullName>
    </recommendedName>
</protein>
<dbReference type="RefSeq" id="XP_069229813.1">
    <property type="nucleotide sequence ID" value="XM_069373086.1"/>
</dbReference>
<evidence type="ECO:0000256" key="1">
    <source>
        <dbReference type="SAM" id="MobiDB-lite"/>
    </source>
</evidence>
<dbReference type="GO" id="GO:0004553">
    <property type="term" value="F:hydrolase activity, hydrolyzing O-glycosyl compounds"/>
    <property type="evidence" value="ECO:0007669"/>
    <property type="project" value="InterPro"/>
</dbReference>
<dbReference type="PANTHER" id="PTHR38121">
    <property type="entry name" value="GH16 DOMAIN-CONTAINING PROTEIN"/>
    <property type="match status" value="1"/>
</dbReference>
<keyword evidence="2" id="KW-0812">Transmembrane</keyword>
<dbReference type="Gene3D" id="2.60.120.200">
    <property type="match status" value="1"/>
</dbReference>
<feature type="domain" description="GH16" evidence="4">
    <location>
        <begin position="55"/>
        <end position="316"/>
    </location>
</feature>
<feature type="compositionally biased region" description="Basic and acidic residues" evidence="1">
    <location>
        <begin position="430"/>
        <end position="443"/>
    </location>
</feature>